<dbReference type="InterPro" id="IPR023346">
    <property type="entry name" value="Lysozyme-like_dom_sf"/>
</dbReference>
<gene>
    <name evidence="4" type="ORF">FBZ93_11618</name>
</gene>
<feature type="domain" description="Transglycosylase SLT" evidence="3">
    <location>
        <begin position="105"/>
        <end position="199"/>
    </location>
</feature>
<evidence type="ECO:0000259" key="3">
    <source>
        <dbReference type="Pfam" id="PF01464"/>
    </source>
</evidence>
<dbReference type="Gene3D" id="1.10.530.10">
    <property type="match status" value="1"/>
</dbReference>
<dbReference type="STRING" id="1755647.AS156_35240"/>
<dbReference type="PANTHER" id="PTHR37423:SF2">
    <property type="entry name" value="MEMBRANE-BOUND LYTIC MUREIN TRANSGLYCOSYLASE C"/>
    <property type="match status" value="1"/>
</dbReference>
<evidence type="ECO:0000313" key="4">
    <source>
        <dbReference type="EMBL" id="TWB89303.1"/>
    </source>
</evidence>
<accession>A0A560L1G1</accession>
<evidence type="ECO:0000313" key="5">
    <source>
        <dbReference type="Proteomes" id="UP000321304"/>
    </source>
</evidence>
<dbReference type="PANTHER" id="PTHR37423">
    <property type="entry name" value="SOLUBLE LYTIC MUREIN TRANSGLYCOSYLASE-RELATED"/>
    <property type="match status" value="1"/>
</dbReference>
<proteinExistence type="inferred from homology"/>
<protein>
    <submittedName>
        <fullName evidence="4">Transglycosylase-like protein with SLT domain</fullName>
    </submittedName>
</protein>
<dbReference type="Proteomes" id="UP000321304">
    <property type="component" value="Unassembled WGS sequence"/>
</dbReference>
<reference evidence="4 5" key="1">
    <citation type="submission" date="2019-06" db="EMBL/GenBank/DDBJ databases">
        <title>Genomic Encyclopedia of Type Strains, Phase IV (KMG-V): Genome sequencing to study the core and pangenomes of soil and plant-associated prokaryotes.</title>
        <authorList>
            <person name="Whitman W."/>
        </authorList>
    </citation>
    <scope>NUCLEOTIDE SEQUENCE [LARGE SCALE GENOMIC DNA]</scope>
    <source>
        <strain evidence="4 5">BR 10355</strain>
    </source>
</reference>
<name>A0A560L1G1_9BRAD</name>
<comment type="caution">
    <text evidence="4">The sequence shown here is derived from an EMBL/GenBank/DDBJ whole genome shotgun (WGS) entry which is preliminary data.</text>
</comment>
<dbReference type="Pfam" id="PF01464">
    <property type="entry name" value="SLT"/>
    <property type="match status" value="1"/>
</dbReference>
<organism evidence="4 5">
    <name type="scientific">Bradyrhizobium macuxiense</name>
    <dbReference type="NCBI Taxonomy" id="1755647"/>
    <lineage>
        <taxon>Bacteria</taxon>
        <taxon>Pseudomonadati</taxon>
        <taxon>Pseudomonadota</taxon>
        <taxon>Alphaproteobacteria</taxon>
        <taxon>Hyphomicrobiales</taxon>
        <taxon>Nitrobacteraceae</taxon>
        <taxon>Bradyrhizobium</taxon>
    </lineage>
</organism>
<sequence length="296" mass="31881">MRVPCVHPAIALFDRLRGHSSVPANVCKADARSSGLGRPNGRHQAALPWARASTTACLARSGVRAWAVASLLFIFAPSYSGALAENGPAARAVHQAESPFAAFMEEASRRFAIPVDWIGFVLDSESSGQVHARSLKGAMGLMQVMPATWAELRLRYDLGNDPFDPRDNILAGTAYLRELLNRYGSPGVFAAYNAGPIRYEEFLAGHSLPDETRAYVIKLASRLGIELPPTWIADRQASAAAMLFITRSDPMHRGDRQPALVPSSDTTTAFSSRDILQMGPKSTGVFVARSGSGASR</sequence>
<comment type="similarity">
    <text evidence="1">Belongs to the transglycosylase Slt family.</text>
</comment>
<dbReference type="AlphaFoldDB" id="A0A560L1G1"/>
<dbReference type="SUPFAM" id="SSF53955">
    <property type="entry name" value="Lysozyme-like"/>
    <property type="match status" value="1"/>
</dbReference>
<comment type="similarity">
    <text evidence="2">Belongs to the virb1 family.</text>
</comment>
<dbReference type="InterPro" id="IPR008258">
    <property type="entry name" value="Transglycosylase_SLT_dom_1"/>
</dbReference>
<dbReference type="EMBL" id="VITY01000016">
    <property type="protein sequence ID" value="TWB89303.1"/>
    <property type="molecule type" value="Genomic_DNA"/>
</dbReference>
<keyword evidence="5" id="KW-1185">Reference proteome</keyword>
<dbReference type="CDD" id="cd00254">
    <property type="entry name" value="LT-like"/>
    <property type="match status" value="1"/>
</dbReference>
<evidence type="ECO:0000256" key="2">
    <source>
        <dbReference type="ARBA" id="ARBA00009387"/>
    </source>
</evidence>
<evidence type="ECO:0000256" key="1">
    <source>
        <dbReference type="ARBA" id="ARBA00007734"/>
    </source>
</evidence>